<evidence type="ECO:0000256" key="6">
    <source>
        <dbReference type="SAM" id="MobiDB-lite"/>
    </source>
</evidence>
<dbReference type="PANTHER" id="PTHR31669">
    <property type="entry name" value="PROTEIN FAR1-RELATED SEQUENCE 10-RELATED"/>
    <property type="match status" value="1"/>
</dbReference>
<evidence type="ECO:0000256" key="4">
    <source>
        <dbReference type="ARBA" id="ARBA00022833"/>
    </source>
</evidence>
<name>A0A453LY37_AEGTS</name>
<feature type="compositionally biased region" description="Basic and acidic residues" evidence="6">
    <location>
        <begin position="251"/>
        <end position="265"/>
    </location>
</feature>
<sequence length="1235" mass="137143">RTRAISNPAQTPIPSMADAPPPGPPASSSDPPPPAEPGEPLSLSRGYLSLRQAGPASEEDASPAPAPGDRCRAMMEVVRKDNGAGGEDGKWKVSKLVVEHNHGLEAAATGEAAPSAAAAAPALGMEFDSVQDAKGFYYGYGERAGFKARTGSNRRSAGTGGMIMQRFLCCRGNYSYRKGNKAKDSDAAKEVEEGAAGEGAGEGEGKVGAPKKRGRKPGKKSAPVIEVGSSVEKGAAIAGAENGQAVPSKENLGRGGDKKDVAEKDVESVVQLEEEHVELEDVAQDGAHDLGAGDDANSDADEGEMEKEVEVKEKRGRGRPRKAVTEGNALQACVSTDLGVTASQCAVDERKKILNKYLSKRQSRPASGRPAKIISRQALAERRKRGDGGRFLASDGPLPLERRSKRLEKQNLQNEKKPESKEDEIVEAEQDPETEVVAGPGGEPKVGMVFLNEDKAYEFYVSYAGTAGFNVRKGCSEKTANNVTKSRAYVCSKEGFRPKSFTAEPKKQRAETRTGCEAHMTVKITTSGKYVVTECVADHNHDLEAPVVDIQILRSQKLLAKLQQPPDPPKVVLIPNDYKNYVRTRHTTDMQLGDARAISEYLQRMKGENPSFFCSIQVDEDDQFRNVFWADVKSVMDFNYFGDVVCVDTRYSISDYCRPLLLFIGVNHHKQPTIFGTAFIYDESVESFKWLFETFKSAMSGKQPRTVLTDRSTAISDAVASAWPGTAHRFSLLHLYQNATKVLSDTFQGSETFAHDFSRSLYDYEEEGDFLSSWEILLVKYNLKDNEWLSKLYEDRERWALPYGRDIFCADIAATLRSDNMDAILTGVLKTEIDLPYFFNRYDKFLEEKRLAEQEADYLGVQMTQRVPPLRLLWQAANTYTPALFELFRLEFELVLACMVYCCGEIGPISEYEVTVKNRPQVHFVRFDSSEYMVLCSCKKFEFVGLPCCHALKVLEIKNIKELPPQYILKRWRKDAQSESPKENFGFAAVDEDPKFTVSKRHNSLYRTLYKVAAKAAENIEGQRFMESQYDQLLEQVELLLQAKLHDKPSLSTIMRSQQPNLPQNDTSNSEPRRASSKKNKNVENRRQQQSPLESSKKKKGRQGLVEPEEAELPLRVLAPTISNDIPNHMSTPTNQFLAPSHLMQAPYVTQQFGLNSLQGFSGMSPFGQMQEQSPVHLQQPHLQQPPFHSGPQMHQVILHLSITLCLVTPVLSFPRDFTPLISSTVARVGLLGEH</sequence>
<dbReference type="GO" id="GO:0006355">
    <property type="term" value="P:regulation of DNA-templated transcription"/>
    <property type="evidence" value="ECO:0007669"/>
    <property type="project" value="InterPro"/>
</dbReference>
<dbReference type="Gramene" id="AET5Gv20950600.24">
    <property type="protein sequence ID" value="AET5Gv20950600.24"/>
    <property type="gene ID" value="AET5Gv20950600"/>
</dbReference>
<protein>
    <recommendedName>
        <fullName evidence="7">SWIM-type domain-containing protein</fullName>
    </recommendedName>
</protein>
<evidence type="ECO:0000256" key="1">
    <source>
        <dbReference type="ARBA" id="ARBA00005889"/>
    </source>
</evidence>
<dbReference type="InterPro" id="IPR007527">
    <property type="entry name" value="Znf_SWIM"/>
</dbReference>
<feature type="domain" description="SWIM-type" evidence="7">
    <location>
        <begin position="912"/>
        <end position="959"/>
    </location>
</feature>
<keyword evidence="4" id="KW-0862">Zinc</keyword>
<organism evidence="8 9">
    <name type="scientific">Aegilops tauschii subsp. strangulata</name>
    <name type="common">Goatgrass</name>
    <dbReference type="NCBI Taxonomy" id="200361"/>
    <lineage>
        <taxon>Eukaryota</taxon>
        <taxon>Viridiplantae</taxon>
        <taxon>Streptophyta</taxon>
        <taxon>Embryophyta</taxon>
        <taxon>Tracheophyta</taxon>
        <taxon>Spermatophyta</taxon>
        <taxon>Magnoliopsida</taxon>
        <taxon>Liliopsida</taxon>
        <taxon>Poales</taxon>
        <taxon>Poaceae</taxon>
        <taxon>BOP clade</taxon>
        <taxon>Pooideae</taxon>
        <taxon>Triticodae</taxon>
        <taxon>Triticeae</taxon>
        <taxon>Triticinae</taxon>
        <taxon>Aegilops</taxon>
    </lineage>
</organism>
<feature type="compositionally biased region" description="Pro residues" evidence="6">
    <location>
        <begin position="19"/>
        <end position="37"/>
    </location>
</feature>
<dbReference type="InterPro" id="IPR004330">
    <property type="entry name" value="FAR1_DNA_bnd_dom"/>
</dbReference>
<dbReference type="InterPro" id="IPR006564">
    <property type="entry name" value="Znf_PMZ"/>
</dbReference>
<evidence type="ECO:0000313" key="9">
    <source>
        <dbReference type="Proteomes" id="UP000015105"/>
    </source>
</evidence>
<feature type="compositionally biased region" description="Basic and acidic residues" evidence="6">
    <location>
        <begin position="379"/>
        <end position="388"/>
    </location>
</feature>
<dbReference type="InterPro" id="IPR018289">
    <property type="entry name" value="MULE_transposase_dom"/>
</dbReference>
<evidence type="ECO:0000256" key="5">
    <source>
        <dbReference type="PROSITE-ProRule" id="PRU00325"/>
    </source>
</evidence>
<reference evidence="8" key="4">
    <citation type="submission" date="2019-03" db="UniProtKB">
        <authorList>
            <consortium name="EnsemblPlants"/>
        </authorList>
    </citation>
    <scope>IDENTIFICATION</scope>
</reference>
<reference evidence="9" key="1">
    <citation type="journal article" date="2014" name="Science">
        <title>Ancient hybridizations among the ancestral genomes of bread wheat.</title>
        <authorList>
            <consortium name="International Wheat Genome Sequencing Consortium,"/>
            <person name="Marcussen T."/>
            <person name="Sandve S.R."/>
            <person name="Heier L."/>
            <person name="Spannagl M."/>
            <person name="Pfeifer M."/>
            <person name="Jakobsen K.S."/>
            <person name="Wulff B.B."/>
            <person name="Steuernagel B."/>
            <person name="Mayer K.F."/>
            <person name="Olsen O.A."/>
        </authorList>
    </citation>
    <scope>NUCLEOTIDE SEQUENCE [LARGE SCALE GENOMIC DNA]</scope>
    <source>
        <strain evidence="9">cv. AL8/78</strain>
    </source>
</reference>
<dbReference type="Pfam" id="PF03101">
    <property type="entry name" value="FAR1"/>
    <property type="match status" value="1"/>
</dbReference>
<dbReference type="GO" id="GO:0008270">
    <property type="term" value="F:zinc ion binding"/>
    <property type="evidence" value="ECO:0007669"/>
    <property type="project" value="UniProtKB-KW"/>
</dbReference>
<comment type="similarity">
    <text evidence="1">Belongs to the FHY3/FAR1 family.</text>
</comment>
<feature type="compositionally biased region" description="Acidic residues" evidence="6">
    <location>
        <begin position="421"/>
        <end position="434"/>
    </location>
</feature>
<dbReference type="Pfam" id="PF04434">
    <property type="entry name" value="SWIM"/>
    <property type="match status" value="1"/>
</dbReference>
<dbReference type="PROSITE" id="PS50966">
    <property type="entry name" value="ZF_SWIM"/>
    <property type="match status" value="1"/>
</dbReference>
<feature type="compositionally biased region" description="Basic and acidic residues" evidence="6">
    <location>
        <begin position="181"/>
        <end position="192"/>
    </location>
</feature>
<evidence type="ECO:0000259" key="7">
    <source>
        <dbReference type="PROSITE" id="PS50966"/>
    </source>
</evidence>
<feature type="region of interest" description="Disordered" evidence="6">
    <location>
        <begin position="281"/>
        <end position="326"/>
    </location>
</feature>
<feature type="region of interest" description="Disordered" evidence="6">
    <location>
        <begin position="1"/>
        <end position="69"/>
    </location>
</feature>
<keyword evidence="2" id="KW-0479">Metal-binding</keyword>
<dbReference type="Pfam" id="PF10551">
    <property type="entry name" value="MULE"/>
    <property type="match status" value="1"/>
</dbReference>
<evidence type="ECO:0000256" key="2">
    <source>
        <dbReference type="ARBA" id="ARBA00022723"/>
    </source>
</evidence>
<dbReference type="Proteomes" id="UP000015105">
    <property type="component" value="Chromosome 5D"/>
</dbReference>
<feature type="compositionally biased region" description="Acidic residues" evidence="6">
    <location>
        <begin position="296"/>
        <end position="305"/>
    </location>
</feature>
<dbReference type="EnsemblPlants" id="AET5Gv20950600.24">
    <property type="protein sequence ID" value="AET5Gv20950600.24"/>
    <property type="gene ID" value="AET5Gv20950600"/>
</dbReference>
<reference evidence="9" key="2">
    <citation type="journal article" date="2017" name="Nat. Plants">
        <title>The Aegilops tauschii genome reveals multiple impacts of transposons.</title>
        <authorList>
            <person name="Zhao G."/>
            <person name="Zou C."/>
            <person name="Li K."/>
            <person name="Wang K."/>
            <person name="Li T."/>
            <person name="Gao L."/>
            <person name="Zhang X."/>
            <person name="Wang H."/>
            <person name="Yang Z."/>
            <person name="Liu X."/>
            <person name="Jiang W."/>
            <person name="Mao L."/>
            <person name="Kong X."/>
            <person name="Jiao Y."/>
            <person name="Jia J."/>
        </authorList>
    </citation>
    <scope>NUCLEOTIDE SEQUENCE [LARGE SCALE GENOMIC DNA]</scope>
    <source>
        <strain evidence="9">cv. AL8/78</strain>
    </source>
</reference>
<evidence type="ECO:0000256" key="3">
    <source>
        <dbReference type="ARBA" id="ARBA00022771"/>
    </source>
</evidence>
<dbReference type="SMART" id="SM00575">
    <property type="entry name" value="ZnF_PMZ"/>
    <property type="match status" value="1"/>
</dbReference>
<keyword evidence="9" id="KW-1185">Reference proteome</keyword>
<feature type="compositionally biased region" description="Basic residues" evidence="6">
    <location>
        <begin position="209"/>
        <end position="219"/>
    </location>
</feature>
<reference evidence="8" key="3">
    <citation type="journal article" date="2017" name="Nature">
        <title>Genome sequence of the progenitor of the wheat D genome Aegilops tauschii.</title>
        <authorList>
            <person name="Luo M.C."/>
            <person name="Gu Y.Q."/>
            <person name="Puiu D."/>
            <person name="Wang H."/>
            <person name="Twardziok S.O."/>
            <person name="Deal K.R."/>
            <person name="Huo N."/>
            <person name="Zhu T."/>
            <person name="Wang L."/>
            <person name="Wang Y."/>
            <person name="McGuire P.E."/>
            <person name="Liu S."/>
            <person name="Long H."/>
            <person name="Ramasamy R.K."/>
            <person name="Rodriguez J.C."/>
            <person name="Van S.L."/>
            <person name="Yuan L."/>
            <person name="Wang Z."/>
            <person name="Xia Z."/>
            <person name="Xiao L."/>
            <person name="Anderson O.D."/>
            <person name="Ouyang S."/>
            <person name="Liang Y."/>
            <person name="Zimin A.V."/>
            <person name="Pertea G."/>
            <person name="Qi P."/>
            <person name="Bennetzen J.L."/>
            <person name="Dai X."/>
            <person name="Dawson M.W."/>
            <person name="Muller H.G."/>
            <person name="Kugler K."/>
            <person name="Rivarola-Duarte L."/>
            <person name="Spannagl M."/>
            <person name="Mayer K.F.X."/>
            <person name="Lu F.H."/>
            <person name="Bevan M.W."/>
            <person name="Leroy P."/>
            <person name="Li P."/>
            <person name="You F.M."/>
            <person name="Sun Q."/>
            <person name="Liu Z."/>
            <person name="Lyons E."/>
            <person name="Wicker T."/>
            <person name="Salzberg S.L."/>
            <person name="Devos K.M."/>
            <person name="Dvorak J."/>
        </authorList>
    </citation>
    <scope>NUCLEOTIDE SEQUENCE [LARGE SCALE GENOMIC DNA]</scope>
    <source>
        <strain evidence="8">cv. AL8/78</strain>
    </source>
</reference>
<feature type="region of interest" description="Disordered" evidence="6">
    <location>
        <begin position="179"/>
        <end position="265"/>
    </location>
</feature>
<feature type="compositionally biased region" description="Polar residues" evidence="6">
    <location>
        <begin position="1"/>
        <end position="13"/>
    </location>
</feature>
<feature type="region of interest" description="Disordered" evidence="6">
    <location>
        <begin position="1051"/>
        <end position="1112"/>
    </location>
</feature>
<dbReference type="STRING" id="200361.A0A453LY37"/>
<evidence type="ECO:0000313" key="8">
    <source>
        <dbReference type="EnsemblPlants" id="AET5Gv20950600.24"/>
    </source>
</evidence>
<dbReference type="PANTHER" id="PTHR31669:SF162">
    <property type="entry name" value="PROTEIN FAR1-RELATED SEQUENCE"/>
    <property type="match status" value="1"/>
</dbReference>
<reference evidence="8" key="5">
    <citation type="journal article" date="2021" name="G3 (Bethesda)">
        <title>Aegilops tauschii genome assembly Aet v5.0 features greater sequence contiguity and improved annotation.</title>
        <authorList>
            <person name="Wang L."/>
            <person name="Zhu T."/>
            <person name="Rodriguez J.C."/>
            <person name="Deal K.R."/>
            <person name="Dubcovsky J."/>
            <person name="McGuire P.E."/>
            <person name="Lux T."/>
            <person name="Spannagl M."/>
            <person name="Mayer K.F.X."/>
            <person name="Baldrich P."/>
            <person name="Meyers B.C."/>
            <person name="Huo N."/>
            <person name="Gu Y.Q."/>
            <person name="Zhou H."/>
            <person name="Devos K.M."/>
            <person name="Bennetzen J.L."/>
            <person name="Unver T."/>
            <person name="Budak H."/>
            <person name="Gulick P.J."/>
            <person name="Galiba G."/>
            <person name="Kalapos B."/>
            <person name="Nelson D.R."/>
            <person name="Li P."/>
            <person name="You F.M."/>
            <person name="Luo M.C."/>
            <person name="Dvorak J."/>
        </authorList>
    </citation>
    <scope>NUCLEOTIDE SEQUENCE [LARGE SCALE GENOMIC DNA]</scope>
    <source>
        <strain evidence="8">cv. AL8/78</strain>
    </source>
</reference>
<accession>A0A453LY37</accession>
<proteinExistence type="inferred from homology"/>
<dbReference type="AlphaFoldDB" id="A0A453LY37"/>
<dbReference type="InterPro" id="IPR031052">
    <property type="entry name" value="FHY3/FAR1"/>
</dbReference>
<feature type="compositionally biased region" description="Polar residues" evidence="6">
    <location>
        <begin position="1051"/>
        <end position="1070"/>
    </location>
</feature>
<feature type="region of interest" description="Disordered" evidence="6">
    <location>
        <begin position="358"/>
        <end position="441"/>
    </location>
</feature>
<keyword evidence="3 5" id="KW-0863">Zinc-finger</keyword>